<evidence type="ECO:0000256" key="1">
    <source>
        <dbReference type="ARBA" id="ARBA00008956"/>
    </source>
</evidence>
<dbReference type="AlphaFoldDB" id="A0A0K9PRT9"/>
<keyword evidence="3 4" id="KW-0287">Flowering</keyword>
<sequence length="515" mass="57850">MASEAAKTFSVTEAFDDMEKQRELVTSCTRLWKELSDHMFTLEKEIDLKSEKLRCKIQSLDASKQDALDSLRRREATIETSVAMAISKVEECQNSAIKAISRNPFLNHVESCDVVAKIRSLCTKMDSEGFWDLVTGRRKEMEAVRVELGDAIGNCCVDPARFVMDAMGGVFPVDKKVGGKGGLNDHGWACVMVLEALLGVFVDPELGIERKLVTPEVRERALSIAEKWKEKLDMRGGVESVKPPDVHTFLQHVVTFGVLDKKDRELYRKLVVGSSWRRQMPKLTLELGLGDIITDIIDELIEKGQQLDAVNFSFEAGVEDKYLPIPLLKSYIEDSKKAATTILKDRHNSGRALHLAGRKEQSAMRAVIKCIEEHKLESDLLPLDTFQKQLENLEKAKVERKHPATLPSAIKRTRITNNGGIMPPSKAGRLTNHTHVPSFSAPSAFVRSPSHSPYHNPIRPPPPPYMYDRYSIHSSYGSLSPPTRRVPVNYPPIYAGYGNKFAPGYYYHQATTYHC</sequence>
<protein>
    <recommendedName>
        <fullName evidence="4">FRIGIDA-like protein</fullName>
    </recommendedName>
</protein>
<accession>A0A0K9PRT9</accession>
<organism evidence="5 6">
    <name type="scientific">Zostera marina</name>
    <name type="common">Eelgrass</name>
    <dbReference type="NCBI Taxonomy" id="29655"/>
    <lineage>
        <taxon>Eukaryota</taxon>
        <taxon>Viridiplantae</taxon>
        <taxon>Streptophyta</taxon>
        <taxon>Embryophyta</taxon>
        <taxon>Tracheophyta</taxon>
        <taxon>Spermatophyta</taxon>
        <taxon>Magnoliopsida</taxon>
        <taxon>Liliopsida</taxon>
        <taxon>Zosteraceae</taxon>
        <taxon>Zostera</taxon>
    </lineage>
</organism>
<dbReference type="OrthoDB" id="685090at2759"/>
<dbReference type="PANTHER" id="PTHR31791">
    <property type="entry name" value="FRIGIDA-LIKE PROTEIN 3-RELATED"/>
    <property type="match status" value="1"/>
</dbReference>
<dbReference type="Pfam" id="PF07899">
    <property type="entry name" value="Frigida"/>
    <property type="match status" value="1"/>
</dbReference>
<keyword evidence="4" id="KW-0217">Developmental protein</keyword>
<dbReference type="Proteomes" id="UP000036987">
    <property type="component" value="Unassembled WGS sequence"/>
</dbReference>
<dbReference type="EMBL" id="LFYR01000664">
    <property type="protein sequence ID" value="KMZ71686.1"/>
    <property type="molecule type" value="Genomic_DNA"/>
</dbReference>
<evidence type="ECO:0000256" key="4">
    <source>
        <dbReference type="RuleBase" id="RU364012"/>
    </source>
</evidence>
<keyword evidence="2 4" id="KW-0221">Differentiation</keyword>
<dbReference type="InterPro" id="IPR012474">
    <property type="entry name" value="Frigida"/>
</dbReference>
<keyword evidence="6" id="KW-1185">Reference proteome</keyword>
<reference evidence="6" key="1">
    <citation type="journal article" date="2016" name="Nature">
        <title>The genome of the seagrass Zostera marina reveals angiosperm adaptation to the sea.</title>
        <authorList>
            <person name="Olsen J.L."/>
            <person name="Rouze P."/>
            <person name="Verhelst B."/>
            <person name="Lin Y.-C."/>
            <person name="Bayer T."/>
            <person name="Collen J."/>
            <person name="Dattolo E."/>
            <person name="De Paoli E."/>
            <person name="Dittami S."/>
            <person name="Maumus F."/>
            <person name="Michel G."/>
            <person name="Kersting A."/>
            <person name="Lauritano C."/>
            <person name="Lohaus R."/>
            <person name="Toepel M."/>
            <person name="Tonon T."/>
            <person name="Vanneste K."/>
            <person name="Amirebrahimi M."/>
            <person name="Brakel J."/>
            <person name="Bostroem C."/>
            <person name="Chovatia M."/>
            <person name="Grimwood J."/>
            <person name="Jenkins J.W."/>
            <person name="Jueterbock A."/>
            <person name="Mraz A."/>
            <person name="Stam W.T."/>
            <person name="Tice H."/>
            <person name="Bornberg-Bauer E."/>
            <person name="Green P.J."/>
            <person name="Pearson G.A."/>
            <person name="Procaccini G."/>
            <person name="Duarte C.M."/>
            <person name="Schmutz J."/>
            <person name="Reusch T.B.H."/>
            <person name="Van de Peer Y."/>
        </authorList>
    </citation>
    <scope>NUCLEOTIDE SEQUENCE [LARGE SCALE GENOMIC DNA]</scope>
    <source>
        <strain evidence="6">cv. Finnish</strain>
    </source>
</reference>
<dbReference type="OMA" id="SFCVKMD"/>
<evidence type="ECO:0000313" key="6">
    <source>
        <dbReference type="Proteomes" id="UP000036987"/>
    </source>
</evidence>
<evidence type="ECO:0000313" key="5">
    <source>
        <dbReference type="EMBL" id="KMZ71686.1"/>
    </source>
</evidence>
<comment type="caution">
    <text evidence="5">The sequence shown here is derived from an EMBL/GenBank/DDBJ whole genome shotgun (WGS) entry which is preliminary data.</text>
</comment>
<name>A0A0K9PRT9_ZOSMR</name>
<evidence type="ECO:0000256" key="2">
    <source>
        <dbReference type="ARBA" id="ARBA00022782"/>
    </source>
</evidence>
<comment type="similarity">
    <text evidence="1 4">Belongs to the Frigida family.</text>
</comment>
<dbReference type="GO" id="GO:0009908">
    <property type="term" value="P:flower development"/>
    <property type="evidence" value="ECO:0007669"/>
    <property type="project" value="UniProtKB-KW"/>
</dbReference>
<evidence type="ECO:0000256" key="3">
    <source>
        <dbReference type="ARBA" id="ARBA00023089"/>
    </source>
</evidence>
<dbReference type="GO" id="GO:0030154">
    <property type="term" value="P:cell differentiation"/>
    <property type="evidence" value="ECO:0007669"/>
    <property type="project" value="UniProtKB-KW"/>
</dbReference>
<gene>
    <name evidence="5" type="ORF">ZOSMA_177G00140</name>
</gene>
<dbReference type="PANTHER" id="PTHR31791:SF2">
    <property type="entry name" value="FRIGIDA-LIKE PROTEIN 4A-RELATED"/>
    <property type="match status" value="1"/>
</dbReference>
<proteinExistence type="inferred from homology"/>